<keyword evidence="4" id="KW-0747">Spliceosome</keyword>
<dbReference type="PANTHER" id="PTHR15818">
    <property type="entry name" value="G PATCH AND KOW-CONTAINING"/>
    <property type="match status" value="1"/>
</dbReference>
<dbReference type="EMBL" id="JAGPXD010000003">
    <property type="protein sequence ID" value="KAH7361446.1"/>
    <property type="molecule type" value="Genomic_DNA"/>
</dbReference>
<feature type="domain" description="Spp2/MOS2 G-patch" evidence="6">
    <location>
        <begin position="224"/>
        <end position="276"/>
    </location>
</feature>
<dbReference type="InterPro" id="IPR045166">
    <property type="entry name" value="Spp2-like"/>
</dbReference>
<feature type="compositionally biased region" description="Basic and acidic residues" evidence="5">
    <location>
        <begin position="199"/>
        <end position="222"/>
    </location>
</feature>
<evidence type="ECO:0000259" key="6">
    <source>
        <dbReference type="Pfam" id="PF12656"/>
    </source>
</evidence>
<evidence type="ECO:0000256" key="4">
    <source>
        <dbReference type="RuleBase" id="RU369096"/>
    </source>
</evidence>
<dbReference type="GO" id="GO:0005681">
    <property type="term" value="C:spliceosomal complex"/>
    <property type="evidence" value="ECO:0007669"/>
    <property type="project" value="UniProtKB-UniRule"/>
</dbReference>
<dbReference type="Pfam" id="PF12656">
    <property type="entry name" value="G-patch_2"/>
    <property type="match status" value="1"/>
</dbReference>
<dbReference type="AlphaFoldDB" id="A0A8K0TJK2"/>
<organism evidence="7 8">
    <name type="scientific">Plectosphaerella cucumerina</name>
    <dbReference type="NCBI Taxonomy" id="40658"/>
    <lineage>
        <taxon>Eukaryota</taxon>
        <taxon>Fungi</taxon>
        <taxon>Dikarya</taxon>
        <taxon>Ascomycota</taxon>
        <taxon>Pezizomycotina</taxon>
        <taxon>Sordariomycetes</taxon>
        <taxon>Hypocreomycetidae</taxon>
        <taxon>Glomerellales</taxon>
        <taxon>Plectosphaerellaceae</taxon>
        <taxon>Plectosphaerella</taxon>
    </lineage>
</organism>
<evidence type="ECO:0000313" key="7">
    <source>
        <dbReference type="EMBL" id="KAH7361446.1"/>
    </source>
</evidence>
<feature type="compositionally biased region" description="Basic and acidic residues" evidence="5">
    <location>
        <begin position="63"/>
        <end position="99"/>
    </location>
</feature>
<keyword evidence="3 4" id="KW-0539">Nucleus</keyword>
<accession>A0A8K0TJK2</accession>
<dbReference type="GO" id="GO:0000398">
    <property type="term" value="P:mRNA splicing, via spliceosome"/>
    <property type="evidence" value="ECO:0007669"/>
    <property type="project" value="UniProtKB-UniRule"/>
</dbReference>
<dbReference type="PANTHER" id="PTHR15818:SF2">
    <property type="entry name" value="G-PATCH DOMAIN AND KOW MOTIFS-CONTAINING PROTEIN"/>
    <property type="match status" value="1"/>
</dbReference>
<comment type="subcellular location">
    <subcellularLocation>
        <location evidence="1 4">Nucleus</location>
    </subcellularLocation>
</comment>
<evidence type="ECO:0000313" key="8">
    <source>
        <dbReference type="Proteomes" id="UP000813385"/>
    </source>
</evidence>
<evidence type="ECO:0000256" key="5">
    <source>
        <dbReference type="SAM" id="MobiDB-lite"/>
    </source>
</evidence>
<dbReference type="OrthoDB" id="5577072at2759"/>
<evidence type="ECO:0000256" key="3">
    <source>
        <dbReference type="ARBA" id="ARBA00023242"/>
    </source>
</evidence>
<comment type="similarity">
    <text evidence="2 4">Belongs to the SPP2 family.</text>
</comment>
<dbReference type="InterPro" id="IPR026822">
    <property type="entry name" value="Spp2/MOS2_G-patch"/>
</dbReference>
<proteinExistence type="inferred from homology"/>
<comment type="function">
    <text evidence="4">Involved in spliceosome maturation and the first step of pre-mRNA splicing.</text>
</comment>
<gene>
    <name evidence="7" type="ORF">B0T11DRAFT_278968</name>
</gene>
<evidence type="ECO:0000256" key="2">
    <source>
        <dbReference type="ARBA" id="ARBA00008576"/>
    </source>
</evidence>
<protein>
    <recommendedName>
        <fullName evidence="4">Pre-mRNA-splicing factor</fullName>
    </recommendedName>
</protein>
<dbReference type="Proteomes" id="UP000813385">
    <property type="component" value="Unassembled WGS sequence"/>
</dbReference>
<comment type="caution">
    <text evidence="7">The sequence shown here is derived from an EMBL/GenBank/DDBJ whole genome shotgun (WGS) entry which is preliminary data.</text>
</comment>
<keyword evidence="4" id="KW-0507">mRNA processing</keyword>
<feature type="compositionally biased region" description="Basic and acidic residues" evidence="5">
    <location>
        <begin position="294"/>
        <end position="357"/>
    </location>
</feature>
<feature type="compositionally biased region" description="Low complexity" evidence="5">
    <location>
        <begin position="18"/>
        <end position="32"/>
    </location>
</feature>
<keyword evidence="4" id="KW-0508">mRNA splicing</keyword>
<name>A0A8K0TJK2_9PEZI</name>
<feature type="compositionally biased region" description="Low complexity" evidence="5">
    <location>
        <begin position="162"/>
        <end position="177"/>
    </location>
</feature>
<feature type="region of interest" description="Disordered" evidence="5">
    <location>
        <begin position="1"/>
        <end position="357"/>
    </location>
</feature>
<evidence type="ECO:0000256" key="1">
    <source>
        <dbReference type="ARBA" id="ARBA00004123"/>
    </source>
</evidence>
<keyword evidence="8" id="KW-1185">Reference proteome</keyword>
<reference evidence="7" key="1">
    <citation type="journal article" date="2021" name="Nat. Commun.">
        <title>Genetic determinants of endophytism in the Arabidopsis root mycobiome.</title>
        <authorList>
            <person name="Mesny F."/>
            <person name="Miyauchi S."/>
            <person name="Thiergart T."/>
            <person name="Pickel B."/>
            <person name="Atanasova L."/>
            <person name="Karlsson M."/>
            <person name="Huettel B."/>
            <person name="Barry K.W."/>
            <person name="Haridas S."/>
            <person name="Chen C."/>
            <person name="Bauer D."/>
            <person name="Andreopoulos W."/>
            <person name="Pangilinan J."/>
            <person name="LaButti K."/>
            <person name="Riley R."/>
            <person name="Lipzen A."/>
            <person name="Clum A."/>
            <person name="Drula E."/>
            <person name="Henrissat B."/>
            <person name="Kohler A."/>
            <person name="Grigoriev I.V."/>
            <person name="Martin F.M."/>
            <person name="Hacquard S."/>
        </authorList>
    </citation>
    <scope>NUCLEOTIDE SEQUENCE</scope>
    <source>
        <strain evidence="7">MPI-CAGE-AT-0016</strain>
    </source>
</reference>
<sequence length="357" mass="40550">MTDKTPSTAPRIAISFGTSSNTAKNATTSKSKPPSSLGKRSRPSALGHNSDSDSDSGFHRNGRHEQITEIGGDKPERKRAKELVIERQQNRDWKSELRAKRGNGKNLLPPEVQAQRRSEGVDAATTEPADPEKEIQWGLSVRKRKTNDEARDENIPPSPARNGSSSNNVGTSSNGDSEPAQKPDEDQEAIDALMGKKRKDADTHTIPRTETDAYRDDVKQRVGETSTLEDYEAIPDGEFGAALLRGMGWDGKMRGPKLKASEERRQNQLGLGAKKLKDAEDLGQWDHGGRKKDSRPPRLADYRREEEKKKAERKERRGDGYREERDRDRRRDDRRYDDYDRRHRDSHRDRDHHSSRR</sequence>